<accession>A0A1B7MYA6</accession>
<proteinExistence type="predicted"/>
<dbReference type="EMBL" id="KV448345">
    <property type="protein sequence ID" value="OAX37541.1"/>
    <property type="molecule type" value="Genomic_DNA"/>
</dbReference>
<reference evidence="1 2" key="1">
    <citation type="submission" date="2016-06" db="EMBL/GenBank/DDBJ databases">
        <title>Comparative genomics of the ectomycorrhizal sister species Rhizopogon vinicolor and Rhizopogon vesiculosus (Basidiomycota: Boletales) reveals a divergence of the mating type B locus.</title>
        <authorList>
            <consortium name="DOE Joint Genome Institute"/>
            <person name="Mujic A.B."/>
            <person name="Kuo A."/>
            <person name="Tritt A."/>
            <person name="Lipzen A."/>
            <person name="Chen C."/>
            <person name="Johnson J."/>
            <person name="Sharma A."/>
            <person name="Barry K."/>
            <person name="Grigoriev I.V."/>
            <person name="Spatafora J.W."/>
        </authorList>
    </citation>
    <scope>NUCLEOTIDE SEQUENCE [LARGE SCALE GENOMIC DNA]</scope>
    <source>
        <strain evidence="1 2">AM-OR11-026</strain>
    </source>
</reference>
<keyword evidence="2" id="KW-1185">Reference proteome</keyword>
<dbReference type="InParanoid" id="A0A1B7MYA6"/>
<dbReference type="AlphaFoldDB" id="A0A1B7MYA6"/>
<protein>
    <submittedName>
        <fullName evidence="1">Uncharacterized protein</fullName>
    </submittedName>
</protein>
<evidence type="ECO:0000313" key="2">
    <source>
        <dbReference type="Proteomes" id="UP000092154"/>
    </source>
</evidence>
<dbReference type="OrthoDB" id="2986975at2759"/>
<organism evidence="1 2">
    <name type="scientific">Rhizopogon vinicolor AM-OR11-026</name>
    <dbReference type="NCBI Taxonomy" id="1314800"/>
    <lineage>
        <taxon>Eukaryota</taxon>
        <taxon>Fungi</taxon>
        <taxon>Dikarya</taxon>
        <taxon>Basidiomycota</taxon>
        <taxon>Agaricomycotina</taxon>
        <taxon>Agaricomycetes</taxon>
        <taxon>Agaricomycetidae</taxon>
        <taxon>Boletales</taxon>
        <taxon>Suillineae</taxon>
        <taxon>Rhizopogonaceae</taxon>
        <taxon>Rhizopogon</taxon>
    </lineage>
</organism>
<evidence type="ECO:0000313" key="1">
    <source>
        <dbReference type="EMBL" id="OAX37541.1"/>
    </source>
</evidence>
<name>A0A1B7MYA6_9AGAM</name>
<sequence>MKPKNHGKWNGRVALSNRIELAIGMKVMVTFNIKTDLGIANGARGEIIKIFGPWPMTLSEEIKEKNEELTIKLPARRKRSLDLGNGQFDIHLHNENVSWILPQDEDWIQITAGPTPDKATNPEGYKQACRTFEPVAACL</sequence>
<gene>
    <name evidence="1" type="ORF">K503DRAFT_857290</name>
</gene>
<dbReference type="Proteomes" id="UP000092154">
    <property type="component" value="Unassembled WGS sequence"/>
</dbReference>